<feature type="signal peptide" evidence="1">
    <location>
        <begin position="1"/>
        <end position="19"/>
    </location>
</feature>
<gene>
    <name evidence="2" type="ORF">HJC23_013596</name>
</gene>
<dbReference type="AlphaFoldDB" id="A0ABD3PS59"/>
<keyword evidence="3" id="KW-1185">Reference proteome</keyword>
<proteinExistence type="predicted"/>
<evidence type="ECO:0000313" key="2">
    <source>
        <dbReference type="EMBL" id="KAL3790424.1"/>
    </source>
</evidence>
<dbReference type="InterPro" id="IPR035940">
    <property type="entry name" value="CAP_sf"/>
</dbReference>
<name>A0ABD3PS59_9STRA</name>
<evidence type="ECO:0008006" key="4">
    <source>
        <dbReference type="Google" id="ProtNLM"/>
    </source>
</evidence>
<evidence type="ECO:0000256" key="1">
    <source>
        <dbReference type="SAM" id="SignalP"/>
    </source>
</evidence>
<keyword evidence="1" id="KW-0732">Signal</keyword>
<protein>
    <recommendedName>
        <fullName evidence="4">SCP domain-containing protein</fullName>
    </recommendedName>
</protein>
<accession>A0ABD3PS59</accession>
<organism evidence="2 3">
    <name type="scientific">Cyclotella cryptica</name>
    <dbReference type="NCBI Taxonomy" id="29204"/>
    <lineage>
        <taxon>Eukaryota</taxon>
        <taxon>Sar</taxon>
        <taxon>Stramenopiles</taxon>
        <taxon>Ochrophyta</taxon>
        <taxon>Bacillariophyta</taxon>
        <taxon>Coscinodiscophyceae</taxon>
        <taxon>Thalassiosirophycidae</taxon>
        <taxon>Stephanodiscales</taxon>
        <taxon>Stephanodiscaceae</taxon>
        <taxon>Cyclotella</taxon>
    </lineage>
</organism>
<dbReference type="SUPFAM" id="SSF55797">
    <property type="entry name" value="PR-1-like"/>
    <property type="match status" value="1"/>
</dbReference>
<sequence length="177" mass="19206">MKFITIPFSLLLALTAAETASISKDFNEQVLETMLRGSKGDKLSDMDRFDGRVPIPGTQRGKDWLSSNQSFIKSSLQWNGSLKQKAAAYASQGVSNNCQFPTITLDQSVNGQLMSGGMATNMSTLPSTDQIFQGWENSKDVDLQSMSNMNKVGCGDAIRKASSGVMGCFISVCLYSF</sequence>
<dbReference type="EMBL" id="JABMIG020000128">
    <property type="protein sequence ID" value="KAL3790424.1"/>
    <property type="molecule type" value="Genomic_DNA"/>
</dbReference>
<dbReference type="Gene3D" id="3.40.33.10">
    <property type="entry name" value="CAP"/>
    <property type="match status" value="1"/>
</dbReference>
<feature type="chain" id="PRO_5044802545" description="SCP domain-containing protein" evidence="1">
    <location>
        <begin position="20"/>
        <end position="177"/>
    </location>
</feature>
<dbReference type="Proteomes" id="UP001516023">
    <property type="component" value="Unassembled WGS sequence"/>
</dbReference>
<reference evidence="2 3" key="1">
    <citation type="journal article" date="2020" name="G3 (Bethesda)">
        <title>Improved Reference Genome for Cyclotella cryptica CCMP332, a Model for Cell Wall Morphogenesis, Salinity Adaptation, and Lipid Production in Diatoms (Bacillariophyta).</title>
        <authorList>
            <person name="Roberts W.R."/>
            <person name="Downey K.M."/>
            <person name="Ruck E.C."/>
            <person name="Traller J.C."/>
            <person name="Alverson A.J."/>
        </authorList>
    </citation>
    <scope>NUCLEOTIDE SEQUENCE [LARGE SCALE GENOMIC DNA]</scope>
    <source>
        <strain evidence="2 3">CCMP332</strain>
    </source>
</reference>
<comment type="caution">
    <text evidence="2">The sequence shown here is derived from an EMBL/GenBank/DDBJ whole genome shotgun (WGS) entry which is preliminary data.</text>
</comment>
<evidence type="ECO:0000313" key="3">
    <source>
        <dbReference type="Proteomes" id="UP001516023"/>
    </source>
</evidence>